<gene>
    <name evidence="1" type="ORF">C9374_010052</name>
</gene>
<keyword evidence="2" id="KW-1185">Reference proteome</keyword>
<dbReference type="InterPro" id="IPR011047">
    <property type="entry name" value="Quinoprotein_ADH-like_sf"/>
</dbReference>
<dbReference type="EMBL" id="PYSW02000040">
    <property type="protein sequence ID" value="KAG2375048.1"/>
    <property type="molecule type" value="Genomic_DNA"/>
</dbReference>
<dbReference type="RefSeq" id="XP_044544222.1">
    <property type="nucleotide sequence ID" value="XM_044685554.1"/>
</dbReference>
<evidence type="ECO:0000313" key="2">
    <source>
        <dbReference type="Proteomes" id="UP000816034"/>
    </source>
</evidence>
<name>A0AA88KEI8_NAELO</name>
<proteinExistence type="predicted"/>
<accession>A0AA88KEI8</accession>
<organism evidence="1 2">
    <name type="scientific">Naegleria lovaniensis</name>
    <name type="common">Amoeba</name>
    <dbReference type="NCBI Taxonomy" id="51637"/>
    <lineage>
        <taxon>Eukaryota</taxon>
        <taxon>Discoba</taxon>
        <taxon>Heterolobosea</taxon>
        <taxon>Tetramitia</taxon>
        <taxon>Eutetramitia</taxon>
        <taxon>Vahlkampfiidae</taxon>
        <taxon>Naegleria</taxon>
    </lineage>
</organism>
<protein>
    <submittedName>
        <fullName evidence="1">Uncharacterized protein</fullName>
    </submittedName>
</protein>
<dbReference type="AlphaFoldDB" id="A0AA88KEI8"/>
<evidence type="ECO:0000313" key="1">
    <source>
        <dbReference type="EMBL" id="KAG2375048.1"/>
    </source>
</evidence>
<dbReference type="Proteomes" id="UP000816034">
    <property type="component" value="Unassembled WGS sequence"/>
</dbReference>
<sequence length="333" mass="38722">MISLSEAEKLKITNGNPTAIDLFQEQSPKGFSGQFIETHSQAFDFSKDLINLNVNQDMGIISCQRSNGNRTNELIYFHCSGIKIFEQQQQMNHQRDENSERNDSFTLVRSFNYPPSNRCYAPSIYGIIYDKKDHSCIFLTSLELNYEPRLIKLSLDTGKVIWNTCLSEFKVNSKRYQSFIHPVMDSRGIIYLGDTSQKKIYVICNESGRILDKMGQHCKKSFPQHLVHFWSCSLDRNDNLLLSCYDHNFLPVFKVFTRNLQFVKTISLQLYLTKPLIYDPISDGYLLRTRDTCYYLSKDFQTISHKTISSESHVSFLNGVLFSMNTRKLQCYE</sequence>
<dbReference type="GeneID" id="68102506"/>
<reference evidence="1 2" key="1">
    <citation type="journal article" date="2018" name="BMC Genomics">
        <title>The genome of Naegleria lovaniensis, the basis for a comparative approach to unravel pathogenicity factors of the human pathogenic amoeba N. fowleri.</title>
        <authorList>
            <person name="Liechti N."/>
            <person name="Schurch N."/>
            <person name="Bruggmann R."/>
            <person name="Wittwer M."/>
        </authorList>
    </citation>
    <scope>NUCLEOTIDE SEQUENCE [LARGE SCALE GENOMIC DNA]</scope>
    <source>
        <strain evidence="1 2">ATCC 30569</strain>
    </source>
</reference>
<comment type="caution">
    <text evidence="1">The sequence shown here is derived from an EMBL/GenBank/DDBJ whole genome shotgun (WGS) entry which is preliminary data.</text>
</comment>
<dbReference type="SUPFAM" id="SSF50998">
    <property type="entry name" value="Quinoprotein alcohol dehydrogenase-like"/>
    <property type="match status" value="1"/>
</dbReference>